<feature type="transmembrane region" description="Helical" evidence="1">
    <location>
        <begin position="141"/>
        <end position="162"/>
    </location>
</feature>
<keyword evidence="1" id="KW-0812">Transmembrane</keyword>
<dbReference type="GO" id="GO:0010468">
    <property type="term" value="P:regulation of gene expression"/>
    <property type="evidence" value="ECO:0007669"/>
    <property type="project" value="InterPro"/>
</dbReference>
<feature type="transmembrane region" description="Helical" evidence="1">
    <location>
        <begin position="294"/>
        <end position="314"/>
    </location>
</feature>
<dbReference type="Proteomes" id="UP000318590">
    <property type="component" value="Unassembled WGS sequence"/>
</dbReference>
<keyword evidence="1" id="KW-0472">Membrane</keyword>
<feature type="transmembrane region" description="Helical" evidence="1">
    <location>
        <begin position="12"/>
        <end position="43"/>
    </location>
</feature>
<dbReference type="PANTHER" id="PTHR38457:SF1">
    <property type="entry name" value="REGULATOR ABRB-RELATED"/>
    <property type="match status" value="1"/>
</dbReference>
<accession>A0A547PL64</accession>
<dbReference type="AlphaFoldDB" id="A0A547PL64"/>
<keyword evidence="1" id="KW-1133">Transmembrane helix</keyword>
<dbReference type="InterPro" id="IPR007820">
    <property type="entry name" value="AbrB_fam"/>
</dbReference>
<feature type="transmembrane region" description="Helical" evidence="1">
    <location>
        <begin position="55"/>
        <end position="73"/>
    </location>
</feature>
<dbReference type="PANTHER" id="PTHR38457">
    <property type="entry name" value="REGULATOR ABRB-RELATED"/>
    <property type="match status" value="1"/>
</dbReference>
<dbReference type="EMBL" id="VFSV01000061">
    <property type="protein sequence ID" value="TRD14875.1"/>
    <property type="molecule type" value="Genomic_DNA"/>
</dbReference>
<feature type="transmembrane region" description="Helical" evidence="1">
    <location>
        <begin position="182"/>
        <end position="201"/>
    </location>
</feature>
<evidence type="ECO:0000313" key="2">
    <source>
        <dbReference type="EMBL" id="TRD14875.1"/>
    </source>
</evidence>
<proteinExistence type="predicted"/>
<feature type="transmembrane region" description="Helical" evidence="1">
    <location>
        <begin position="213"/>
        <end position="242"/>
    </location>
</feature>
<dbReference type="PIRSF" id="PIRSF038991">
    <property type="entry name" value="Protein_AbrB"/>
    <property type="match status" value="1"/>
</dbReference>
<feature type="transmembrane region" description="Helical" evidence="1">
    <location>
        <begin position="262"/>
        <end position="287"/>
    </location>
</feature>
<name>A0A547PL64_9RHOB</name>
<feature type="transmembrane region" description="Helical" evidence="1">
    <location>
        <begin position="326"/>
        <end position="346"/>
    </location>
</feature>
<keyword evidence="3" id="KW-1185">Reference proteome</keyword>
<gene>
    <name evidence="2" type="ORF">FEV53_18190</name>
</gene>
<dbReference type="RefSeq" id="WP_142836147.1">
    <property type="nucleotide sequence ID" value="NZ_VFSV01000061.1"/>
</dbReference>
<dbReference type="GO" id="GO:0016020">
    <property type="term" value="C:membrane"/>
    <property type="evidence" value="ECO:0007669"/>
    <property type="project" value="InterPro"/>
</dbReference>
<dbReference type="OrthoDB" id="7157734at2"/>
<sequence>MTLARLGREGAAYALALLGALAAWALNLPLAFLVGPVVTMSVVSQRLPKLQVSRLAYALGLAVIGVGLGQYFTPETLDVWSGIAGAIALNTAITLTGIFLGFLLLSRVFGHDRRTAALAGLPGGILTVIEMARASNADTSAVLFFQVFRIVLGASLIPLGYAMSGFDVPTTGVRPVSNSVPATLHDLALLIGGSLIVMVLGRRLRIPSAEISLPLALSATLYATGVVTMTVPVWLVAGAFVVVGASVGTLLPRLKARLLLKLVLQTAVLFALFMALTFVAAFFASALFGLRPAVAILAFSPASLTEMIAVALALELDPAFVAANNMYRMLFCSVLAPFLPWLVLLCRPKASETGA</sequence>
<evidence type="ECO:0000313" key="3">
    <source>
        <dbReference type="Proteomes" id="UP000318590"/>
    </source>
</evidence>
<organism evidence="2 3">
    <name type="scientific">Palleronia caenipelagi</name>
    <dbReference type="NCBI Taxonomy" id="2489174"/>
    <lineage>
        <taxon>Bacteria</taxon>
        <taxon>Pseudomonadati</taxon>
        <taxon>Pseudomonadota</taxon>
        <taxon>Alphaproteobacteria</taxon>
        <taxon>Rhodobacterales</taxon>
        <taxon>Roseobacteraceae</taxon>
        <taxon>Palleronia</taxon>
    </lineage>
</organism>
<dbReference type="Pfam" id="PF05145">
    <property type="entry name" value="AbrB"/>
    <property type="match status" value="1"/>
</dbReference>
<protein>
    <submittedName>
        <fullName evidence="2">AbrB family transcriptional regulator</fullName>
    </submittedName>
</protein>
<comment type="caution">
    <text evidence="2">The sequence shown here is derived from an EMBL/GenBank/DDBJ whole genome shotgun (WGS) entry which is preliminary data.</text>
</comment>
<reference evidence="2 3" key="1">
    <citation type="submission" date="2019-06" db="EMBL/GenBank/DDBJ databases">
        <title>Paenimaribius caenipelagi gen. nov., sp. nov., isolated from a tidal flat.</title>
        <authorList>
            <person name="Yoon J.-H."/>
        </authorList>
    </citation>
    <scope>NUCLEOTIDE SEQUENCE [LARGE SCALE GENOMIC DNA]</scope>
    <source>
        <strain evidence="2 3">JBTF-M29</strain>
    </source>
</reference>
<evidence type="ECO:0000256" key="1">
    <source>
        <dbReference type="SAM" id="Phobius"/>
    </source>
</evidence>
<feature type="transmembrane region" description="Helical" evidence="1">
    <location>
        <begin position="79"/>
        <end position="105"/>
    </location>
</feature>